<evidence type="ECO:0000313" key="2">
    <source>
        <dbReference type="Proteomes" id="UP000197097"/>
    </source>
</evidence>
<dbReference type="SUPFAM" id="SSF82784">
    <property type="entry name" value="OsmC-like"/>
    <property type="match status" value="1"/>
</dbReference>
<protein>
    <submittedName>
        <fullName evidence="1">Osmotically inducible protein OsmC</fullName>
    </submittedName>
</protein>
<sequence>MSTGATTAHIVETGESAFAVSIDVSGHHLIGDEPVEQDGGDLGPAPYDLLLAALGECTAMTVRWYARQQNWPLERVEVTLTHAKGTVEGKSAKTDHFTKTIRVIGEDLSDKQREKLITVAARCPVQRTLEGTPVITTVAVS</sequence>
<gene>
    <name evidence="1" type="ORF">CDQ91_12825</name>
</gene>
<dbReference type="InterPro" id="IPR036102">
    <property type="entry name" value="OsmC/Ohrsf"/>
</dbReference>
<comment type="caution">
    <text evidence="1">The sequence shown here is derived from an EMBL/GenBank/DDBJ whole genome shotgun (WGS) entry which is preliminary data.</text>
</comment>
<dbReference type="Proteomes" id="UP000197097">
    <property type="component" value="Unassembled WGS sequence"/>
</dbReference>
<dbReference type="Pfam" id="PF02566">
    <property type="entry name" value="OsmC"/>
    <property type="match status" value="1"/>
</dbReference>
<accession>A0A246JTL8</accession>
<dbReference type="PANTHER" id="PTHR39624:SF2">
    <property type="entry name" value="OSMC-LIKE PROTEIN"/>
    <property type="match status" value="1"/>
</dbReference>
<dbReference type="Gene3D" id="3.30.300.20">
    <property type="match status" value="1"/>
</dbReference>
<organism evidence="1 2">
    <name type="scientific">Sphingopyxis witflariensis</name>
    <dbReference type="NCBI Taxonomy" id="173675"/>
    <lineage>
        <taxon>Bacteria</taxon>
        <taxon>Pseudomonadati</taxon>
        <taxon>Pseudomonadota</taxon>
        <taxon>Alphaproteobacteria</taxon>
        <taxon>Sphingomonadales</taxon>
        <taxon>Sphingomonadaceae</taxon>
        <taxon>Sphingopyxis</taxon>
    </lineage>
</organism>
<dbReference type="AlphaFoldDB" id="A0A246JTL8"/>
<dbReference type="RefSeq" id="WP_088473120.1">
    <property type="nucleotide sequence ID" value="NZ_NISJ01000006.1"/>
</dbReference>
<proteinExistence type="predicted"/>
<dbReference type="InterPro" id="IPR015946">
    <property type="entry name" value="KH_dom-like_a/b"/>
</dbReference>
<dbReference type="InterPro" id="IPR003718">
    <property type="entry name" value="OsmC/Ohr_fam"/>
</dbReference>
<dbReference type="PANTHER" id="PTHR39624">
    <property type="entry name" value="PROTEIN INVOLVED IN RIMO-MEDIATED BETA-METHYLTHIOLATION OF RIBOSOMAL PROTEIN S12 YCAO"/>
    <property type="match status" value="1"/>
</dbReference>
<reference evidence="1 2" key="1">
    <citation type="journal article" date="2002" name="Int. J. Syst. Evol. Microbiol.">
        <title>Sphingopyxis witflariensis sp. nov., isolated from activated sludge.</title>
        <authorList>
            <person name="Kampfer P."/>
            <person name="Witzenberger R."/>
            <person name="Denner E.B."/>
            <person name="Busse H.J."/>
            <person name="Neef A."/>
        </authorList>
    </citation>
    <scope>NUCLEOTIDE SEQUENCE [LARGE SCALE GENOMIC DNA]</scope>
    <source>
        <strain evidence="1 2">DSM 14551</strain>
    </source>
</reference>
<keyword evidence="2" id="KW-1185">Reference proteome</keyword>
<dbReference type="OrthoDB" id="9789573at2"/>
<dbReference type="EMBL" id="NISJ01000006">
    <property type="protein sequence ID" value="OWQ96375.1"/>
    <property type="molecule type" value="Genomic_DNA"/>
</dbReference>
<name>A0A246JTL8_9SPHN</name>
<evidence type="ECO:0000313" key="1">
    <source>
        <dbReference type="EMBL" id="OWQ96375.1"/>
    </source>
</evidence>